<keyword evidence="3" id="KW-0732">Signal</keyword>
<dbReference type="Proteomes" id="UP000005408">
    <property type="component" value="Unassembled WGS sequence"/>
</dbReference>
<feature type="chain" id="PRO_5036497136" evidence="3">
    <location>
        <begin position="24"/>
        <end position="218"/>
    </location>
</feature>
<name>A0A8W8J6C0_MAGGI</name>
<dbReference type="EnsemblMetazoa" id="G17468.2">
    <property type="protein sequence ID" value="G17468.2:cds"/>
    <property type="gene ID" value="G17468"/>
</dbReference>
<accession>A0A8W8J6C0</accession>
<feature type="compositionally biased region" description="Polar residues" evidence="1">
    <location>
        <begin position="193"/>
        <end position="207"/>
    </location>
</feature>
<keyword evidence="2" id="KW-0812">Transmembrane</keyword>
<evidence type="ECO:0000313" key="4">
    <source>
        <dbReference type="EnsemblMetazoa" id="G17468.2:cds"/>
    </source>
</evidence>
<dbReference type="AlphaFoldDB" id="A0A8W8J6C0"/>
<evidence type="ECO:0000256" key="2">
    <source>
        <dbReference type="SAM" id="Phobius"/>
    </source>
</evidence>
<evidence type="ECO:0000256" key="3">
    <source>
        <dbReference type="SAM" id="SignalP"/>
    </source>
</evidence>
<feature type="signal peptide" evidence="3">
    <location>
        <begin position="1"/>
        <end position="23"/>
    </location>
</feature>
<feature type="transmembrane region" description="Helical" evidence="2">
    <location>
        <begin position="165"/>
        <end position="185"/>
    </location>
</feature>
<keyword evidence="2" id="KW-1133">Transmembrane helix</keyword>
<organism evidence="4 5">
    <name type="scientific">Magallana gigas</name>
    <name type="common">Pacific oyster</name>
    <name type="synonym">Crassostrea gigas</name>
    <dbReference type="NCBI Taxonomy" id="29159"/>
    <lineage>
        <taxon>Eukaryota</taxon>
        <taxon>Metazoa</taxon>
        <taxon>Spiralia</taxon>
        <taxon>Lophotrochozoa</taxon>
        <taxon>Mollusca</taxon>
        <taxon>Bivalvia</taxon>
        <taxon>Autobranchia</taxon>
        <taxon>Pteriomorphia</taxon>
        <taxon>Ostreida</taxon>
        <taxon>Ostreoidea</taxon>
        <taxon>Ostreidae</taxon>
        <taxon>Magallana</taxon>
    </lineage>
</organism>
<keyword evidence="2" id="KW-0472">Membrane</keyword>
<dbReference type="OrthoDB" id="6209587at2759"/>
<feature type="region of interest" description="Disordered" evidence="1">
    <location>
        <begin position="193"/>
        <end position="218"/>
    </location>
</feature>
<evidence type="ECO:0000313" key="5">
    <source>
        <dbReference type="Proteomes" id="UP000005408"/>
    </source>
</evidence>
<evidence type="ECO:0000256" key="1">
    <source>
        <dbReference type="SAM" id="MobiDB-lite"/>
    </source>
</evidence>
<protein>
    <submittedName>
        <fullName evidence="4">Uncharacterized protein</fullName>
    </submittedName>
</protein>
<keyword evidence="5" id="KW-1185">Reference proteome</keyword>
<reference evidence="4" key="1">
    <citation type="submission" date="2022-08" db="UniProtKB">
        <authorList>
            <consortium name="EnsemblMetazoa"/>
        </authorList>
    </citation>
    <scope>IDENTIFICATION</scope>
    <source>
        <strain evidence="4">05x7-T-G4-1.051#20</strain>
    </source>
</reference>
<proteinExistence type="predicted"/>
<sequence length="218" mass="24800">MNSNRIYIISLLVIVLFSPSVRTSQVCTETVTNVSECPSNVKEYEKRATEKCNKACGNSKRDIKYKYHCMLDSTHKYLIEMCAIPEYVFDYCPAYDLKGPQIQKDESRRCNTSSSRTYYNSDELFFCDLTNCLDSLTSTTSDSPSETTDMTMKQIPDGESWHHHLIWILAAITVISLIICLIFFIRKRQQSSESSDCHQNPTQEENGGSNGPLLANDV</sequence>